<gene>
    <name evidence="2" type="ORF">PACLA_8A028282</name>
</gene>
<dbReference type="EMBL" id="CACRXK020000996">
    <property type="protein sequence ID" value="CAB3986307.1"/>
    <property type="molecule type" value="Genomic_DNA"/>
</dbReference>
<comment type="caution">
    <text evidence="2">The sequence shown here is derived from an EMBL/GenBank/DDBJ whole genome shotgun (WGS) entry which is preliminary data.</text>
</comment>
<keyword evidence="3" id="KW-1185">Reference proteome</keyword>
<accession>A0A6S7GEW3</accession>
<dbReference type="AlphaFoldDB" id="A0A6S7GEW3"/>
<feature type="region of interest" description="Disordered" evidence="1">
    <location>
        <begin position="1"/>
        <end position="55"/>
    </location>
</feature>
<evidence type="ECO:0000313" key="3">
    <source>
        <dbReference type="Proteomes" id="UP001152795"/>
    </source>
</evidence>
<protein>
    <submittedName>
        <fullName evidence="2">Uncharacterized protein</fullName>
    </submittedName>
</protein>
<dbReference type="Proteomes" id="UP001152795">
    <property type="component" value="Unassembled WGS sequence"/>
</dbReference>
<evidence type="ECO:0000256" key="1">
    <source>
        <dbReference type="SAM" id="MobiDB-lite"/>
    </source>
</evidence>
<reference evidence="2" key="1">
    <citation type="submission" date="2020-04" db="EMBL/GenBank/DDBJ databases">
        <authorList>
            <person name="Alioto T."/>
            <person name="Alioto T."/>
            <person name="Gomez Garrido J."/>
        </authorList>
    </citation>
    <scope>NUCLEOTIDE SEQUENCE</scope>
    <source>
        <strain evidence="2">A484AB</strain>
    </source>
</reference>
<name>A0A6S7GEW3_PARCT</name>
<feature type="compositionally biased region" description="Polar residues" evidence="1">
    <location>
        <begin position="144"/>
        <end position="153"/>
    </location>
</feature>
<feature type="compositionally biased region" description="Basic residues" evidence="1">
    <location>
        <begin position="1"/>
        <end position="31"/>
    </location>
</feature>
<organism evidence="2 3">
    <name type="scientific">Paramuricea clavata</name>
    <name type="common">Red gorgonian</name>
    <name type="synonym">Violescent sea-whip</name>
    <dbReference type="NCBI Taxonomy" id="317549"/>
    <lineage>
        <taxon>Eukaryota</taxon>
        <taxon>Metazoa</taxon>
        <taxon>Cnidaria</taxon>
        <taxon>Anthozoa</taxon>
        <taxon>Octocorallia</taxon>
        <taxon>Malacalcyonacea</taxon>
        <taxon>Plexauridae</taxon>
        <taxon>Paramuricea</taxon>
    </lineage>
</organism>
<proteinExistence type="predicted"/>
<feature type="region of interest" description="Disordered" evidence="1">
    <location>
        <begin position="99"/>
        <end position="153"/>
    </location>
</feature>
<sequence>MGKHKHQRRHKKDKEKERKHKSHKTGRKRNKEARQDRQRSTSCDSSPGPLQKNTGHPVIFFFTPILLKTEFNVHGFVMFEIAILVQTHYFLGQLRRKRHHHADGSKEDNLHGSNRKKKKRETSYSSESSASSYSSDHSDCKDQPSANFSKNNNIQQTTITQYGPFGSPSSLSSYLTCDAIIEVYKYGHSKKSGSRNTLIALHENHKDLQILKSELRKKYGLLTDARRWLIGDFNLEIGICDNREGVSGKVYIASSQLEWENLRTKVYSGMGQYTLLGK</sequence>
<feature type="compositionally biased region" description="Low complexity" evidence="1">
    <location>
        <begin position="123"/>
        <end position="135"/>
    </location>
</feature>
<evidence type="ECO:0000313" key="2">
    <source>
        <dbReference type="EMBL" id="CAB3986307.1"/>
    </source>
</evidence>